<name>A0AAV2BYI6_9ARAC</name>
<evidence type="ECO:0000313" key="1">
    <source>
        <dbReference type="EMBL" id="CAL1301381.1"/>
    </source>
</evidence>
<proteinExistence type="predicted"/>
<keyword evidence="2" id="KW-1185">Reference proteome</keyword>
<evidence type="ECO:0000313" key="2">
    <source>
        <dbReference type="Proteomes" id="UP001497382"/>
    </source>
</evidence>
<sequence>MFLCMAVSMDFSWAEKSISTNKTQSYSDRTESKPFPVILMRASGMDKCPPTDSPVSKITLSSVSAQIFLQPIN</sequence>
<comment type="caution">
    <text evidence="1">The sequence shown here is derived from an EMBL/GenBank/DDBJ whole genome shotgun (WGS) entry which is preliminary data.</text>
</comment>
<dbReference type="Proteomes" id="UP001497382">
    <property type="component" value="Unassembled WGS sequence"/>
</dbReference>
<dbReference type="AlphaFoldDB" id="A0AAV2BYI6"/>
<reference evidence="1 2" key="1">
    <citation type="submission" date="2024-04" db="EMBL/GenBank/DDBJ databases">
        <authorList>
            <person name="Rising A."/>
            <person name="Reimegard J."/>
            <person name="Sonavane S."/>
            <person name="Akerstrom W."/>
            <person name="Nylinder S."/>
            <person name="Hedman E."/>
            <person name="Kallberg Y."/>
        </authorList>
    </citation>
    <scope>NUCLEOTIDE SEQUENCE [LARGE SCALE GENOMIC DNA]</scope>
</reference>
<gene>
    <name evidence="1" type="ORF">LARSCL_LOCUS22485</name>
</gene>
<dbReference type="EMBL" id="CAXIEN010000674">
    <property type="protein sequence ID" value="CAL1301381.1"/>
    <property type="molecule type" value="Genomic_DNA"/>
</dbReference>
<protein>
    <submittedName>
        <fullName evidence="1">Uncharacterized protein</fullName>
    </submittedName>
</protein>
<accession>A0AAV2BYI6</accession>
<organism evidence="1 2">
    <name type="scientific">Larinioides sclopetarius</name>
    <dbReference type="NCBI Taxonomy" id="280406"/>
    <lineage>
        <taxon>Eukaryota</taxon>
        <taxon>Metazoa</taxon>
        <taxon>Ecdysozoa</taxon>
        <taxon>Arthropoda</taxon>
        <taxon>Chelicerata</taxon>
        <taxon>Arachnida</taxon>
        <taxon>Araneae</taxon>
        <taxon>Araneomorphae</taxon>
        <taxon>Entelegynae</taxon>
        <taxon>Araneoidea</taxon>
        <taxon>Araneidae</taxon>
        <taxon>Larinioides</taxon>
    </lineage>
</organism>